<reference evidence="8" key="1">
    <citation type="journal article" date="2013" name="Genome Announc.">
        <title>Genome sequence of the food spoilage yeast Zygosaccharomyces bailii CLIB 213(T).</title>
        <authorList>
            <person name="Galeote V."/>
            <person name="Bigey F."/>
            <person name="Devillers H."/>
            <person name="Neuveglise C."/>
            <person name="Dequin S."/>
        </authorList>
    </citation>
    <scope>NUCLEOTIDE SEQUENCE [LARGE SCALE GENOMIC DNA]</scope>
    <source>
        <strain evidence="8">CLIB 213 / ATCC 58445 / CBS 680 / CCRC 21525 / NBRC 1098 / NCYC 1416 / NRRL Y-2227</strain>
    </source>
</reference>
<comment type="subcellular location">
    <subcellularLocation>
        <location evidence="1">Membrane</location>
        <topology evidence="1">Multi-pass membrane protein</topology>
    </subcellularLocation>
</comment>
<evidence type="ECO:0000256" key="5">
    <source>
        <dbReference type="ARBA" id="ARBA00023136"/>
    </source>
</evidence>
<dbReference type="InterPro" id="IPR001248">
    <property type="entry name" value="Pur-cyt_permease"/>
</dbReference>
<dbReference type="CDD" id="cd11482">
    <property type="entry name" value="SLC-NCS1sbd_NRT1-like"/>
    <property type="match status" value="1"/>
</dbReference>
<dbReference type="PANTHER" id="PTHR30618:SF5">
    <property type="entry name" value="URIDINE PERMEASE"/>
    <property type="match status" value="1"/>
</dbReference>
<name>A0A8J2TA40_ZYGB2</name>
<feature type="transmembrane region" description="Helical" evidence="6">
    <location>
        <begin position="175"/>
        <end position="198"/>
    </location>
</feature>
<evidence type="ECO:0000256" key="6">
    <source>
        <dbReference type="SAM" id="Phobius"/>
    </source>
</evidence>
<dbReference type="FunFam" id="1.10.4160.10:FF:000001">
    <property type="entry name" value="Uracil permease, putative"/>
    <property type="match status" value="1"/>
</dbReference>
<evidence type="ECO:0000256" key="2">
    <source>
        <dbReference type="ARBA" id="ARBA00008974"/>
    </source>
</evidence>
<gene>
    <name evidence="7" type="ORF">BN860_04940g</name>
</gene>
<keyword evidence="4 6" id="KW-1133">Transmembrane helix</keyword>
<feature type="transmembrane region" description="Helical" evidence="6">
    <location>
        <begin position="256"/>
        <end position="277"/>
    </location>
</feature>
<dbReference type="Gene3D" id="1.10.4160.10">
    <property type="entry name" value="Hydantoin permease"/>
    <property type="match status" value="1"/>
</dbReference>
<dbReference type="OrthoDB" id="2018619at2759"/>
<feature type="transmembrane region" description="Helical" evidence="6">
    <location>
        <begin position="500"/>
        <end position="521"/>
    </location>
</feature>
<dbReference type="Proteomes" id="UP000019375">
    <property type="component" value="Unassembled WGS sequence"/>
</dbReference>
<keyword evidence="8" id="KW-1185">Reference proteome</keyword>
<evidence type="ECO:0000256" key="1">
    <source>
        <dbReference type="ARBA" id="ARBA00004141"/>
    </source>
</evidence>
<comment type="similarity">
    <text evidence="2">Belongs to the purine-cytosine permease (2.A.39) family.</text>
</comment>
<organism evidence="7 8">
    <name type="scientific">Zygosaccharomyces bailii (strain CLIB 213 / ATCC 58445 / CBS 680 / BCRC 21525 / NBRC 1098 / NCYC 1416 / NRRL Y-2227)</name>
    <dbReference type="NCBI Taxonomy" id="1333698"/>
    <lineage>
        <taxon>Eukaryota</taxon>
        <taxon>Fungi</taxon>
        <taxon>Dikarya</taxon>
        <taxon>Ascomycota</taxon>
        <taxon>Saccharomycotina</taxon>
        <taxon>Saccharomycetes</taxon>
        <taxon>Saccharomycetales</taxon>
        <taxon>Saccharomycetaceae</taxon>
        <taxon>Zygosaccharomyces</taxon>
    </lineage>
</organism>
<evidence type="ECO:0000313" key="7">
    <source>
        <dbReference type="EMBL" id="CDF90281.1"/>
    </source>
</evidence>
<evidence type="ECO:0000313" key="8">
    <source>
        <dbReference type="Proteomes" id="UP000019375"/>
    </source>
</evidence>
<protein>
    <submittedName>
        <fullName evidence="7">ZYBA0S06-04940g1_1</fullName>
    </submittedName>
</protein>
<dbReference type="EMBL" id="HG316459">
    <property type="protein sequence ID" value="CDF90281.1"/>
    <property type="molecule type" value="Genomic_DNA"/>
</dbReference>
<keyword evidence="3 6" id="KW-0812">Transmembrane</keyword>
<feature type="transmembrane region" description="Helical" evidence="6">
    <location>
        <begin position="105"/>
        <end position="121"/>
    </location>
</feature>
<feature type="transmembrane region" description="Helical" evidence="6">
    <location>
        <begin position="541"/>
        <end position="562"/>
    </location>
</feature>
<dbReference type="GO" id="GO:0015205">
    <property type="term" value="F:nucleobase transmembrane transporter activity"/>
    <property type="evidence" value="ECO:0007669"/>
    <property type="project" value="TreeGrafter"/>
</dbReference>
<feature type="transmembrane region" description="Helical" evidence="6">
    <location>
        <begin position="231"/>
        <end position="249"/>
    </location>
</feature>
<sequence length="606" mass="68139">MSDSWEKRKLEENISVRQLDDAKSVARVGSVVEFEDSISVDETSPTERSLFTRWCLKLVDLLEVKQPADGGSGEKQSRSIVEAFVYNKELRPVERARRTWTWKNYVFFWISGTFNVNTWQISATGLQLGLKWWQSWICIWVGYVCVATFILLASRVGNFYHLSFPSSCRIAFGTYFSLWVVLNRVVMACVWYSTMAYLGGQCVQLMLKAIFGTNLDKRLHDGIPSPNLNNFQLMCFIIYWVFSLPFLWCPPHKLRGIFSAKAFITPLGAFALLIWSVRKCGGAVDLSALNSSDGMNSSMTAWAVIRSIMSAMDNMSTLVLNAPDFARFGKTRHSALYPQLITIPVCFGIVSLMGIVCVSAAYTLYGVNYWSPLDILGRYLQNFTAGDRAGVFLIASVFAFDQLGANLSQNAIPAGTDMTALLPKFISIRRGSYICACLSLCICPWNLLASSSKFTTALSAYAVFLSAIAGVIFADYYIVRKGYINIYHCYTNKPGSYYMYNRFGTNWRAVLAYVVGIVPNFPGFLGSTGVNVPIGAMKVYYLNYFIGYLLGAGTYTALVYFFPVSGTPEGVKLTDRVWREKWIEVEDFEYERVQFEKSDLADPEFA</sequence>
<dbReference type="InterPro" id="IPR045225">
    <property type="entry name" value="Uracil/uridine/allantoin_perm"/>
</dbReference>
<dbReference type="GO" id="GO:0005886">
    <property type="term" value="C:plasma membrane"/>
    <property type="evidence" value="ECO:0007669"/>
    <property type="project" value="TreeGrafter"/>
</dbReference>
<keyword evidence="5 6" id="KW-0472">Membrane</keyword>
<evidence type="ECO:0000256" key="3">
    <source>
        <dbReference type="ARBA" id="ARBA00022692"/>
    </source>
</evidence>
<proteinExistence type="inferred from homology"/>
<accession>A0A8J2TA40</accession>
<dbReference type="PANTHER" id="PTHR30618">
    <property type="entry name" value="NCS1 FAMILY PURINE/PYRIMIDINE TRANSPORTER"/>
    <property type="match status" value="1"/>
</dbReference>
<feature type="transmembrane region" description="Helical" evidence="6">
    <location>
        <begin position="133"/>
        <end position="154"/>
    </location>
</feature>
<evidence type="ECO:0000256" key="4">
    <source>
        <dbReference type="ARBA" id="ARBA00022989"/>
    </source>
</evidence>
<dbReference type="AlphaFoldDB" id="A0A8J2TA40"/>
<dbReference type="Pfam" id="PF02133">
    <property type="entry name" value="Transp_cyt_pur"/>
    <property type="match status" value="1"/>
</dbReference>
<dbReference type="NCBIfam" id="TIGR00800">
    <property type="entry name" value="ncs1"/>
    <property type="match status" value="1"/>
</dbReference>
<feature type="transmembrane region" description="Helical" evidence="6">
    <location>
        <begin position="460"/>
        <end position="479"/>
    </location>
</feature>
<feature type="transmembrane region" description="Helical" evidence="6">
    <location>
        <begin position="299"/>
        <end position="320"/>
    </location>
</feature>
<dbReference type="InterPro" id="IPR012681">
    <property type="entry name" value="NCS1"/>
</dbReference>
<feature type="transmembrane region" description="Helical" evidence="6">
    <location>
        <begin position="341"/>
        <end position="367"/>
    </location>
</feature>